<evidence type="ECO:0000313" key="4">
    <source>
        <dbReference type="EMBL" id="KAG6497447.1"/>
    </source>
</evidence>
<dbReference type="CDD" id="cd23767">
    <property type="entry name" value="IQCD"/>
    <property type="match status" value="1"/>
</dbReference>
<protein>
    <recommendedName>
        <fullName evidence="6">Protein IQ-DOMAIN 1-like</fullName>
    </recommendedName>
</protein>
<dbReference type="PANTHER" id="PTHR32295:SF216">
    <property type="entry name" value="PROTEIN IQ-DOMAIN 3"/>
    <property type="match status" value="1"/>
</dbReference>
<sequence length="440" mass="49564">MGRKWEWFSSVRRAFIPYCCRGDLKDNLVSSKVSDSFNTTEVETTVVDSAHPSVAAPIQKANMIAKEEEESKHAYSMALTSAVALEAAAVAVQAATEVPRLATSASRHTGESRKEIAVLRIQNAYRRYKARKRLGSLRGLVRMKRVLDANTVKFQTTKSLQCMQTMARVQAQIHSQRVRMAEENQALQMHLQQKCENELEKFKIVEDWDSSLLSKEKIEENLLNKQEAAIKRERTLAYAYTHQWRNSTRSLTQALTDPSDPQWGWSWLGRSMAARPWDHQSTVIPATTKQPDTNFESTPAAAQKSARPPAAPRTSTPSTAIKEKSESLVAVFVVLQRLAMDYDSILEFLNVAFECTIWVLLCLIPPDPPSQASLALCICLPLLVPFDSKIFHCQWFVDSKGMRSFKLVEGQQEMDGLSGMMSADSCYARCADSCWRRAMD</sequence>
<evidence type="ECO:0000256" key="2">
    <source>
        <dbReference type="ARBA" id="ARBA00024341"/>
    </source>
</evidence>
<reference evidence="4 5" key="1">
    <citation type="submission" date="2020-08" db="EMBL/GenBank/DDBJ databases">
        <title>Plant Genome Project.</title>
        <authorList>
            <person name="Zhang R.-G."/>
        </authorList>
    </citation>
    <scope>NUCLEOTIDE SEQUENCE [LARGE SCALE GENOMIC DNA]</scope>
    <source>
        <tissue evidence="4">Rhizome</tissue>
    </source>
</reference>
<name>A0A8J5GD14_ZINOF</name>
<dbReference type="PANTHER" id="PTHR32295">
    <property type="entry name" value="IQ-DOMAIN 5-RELATED"/>
    <property type="match status" value="1"/>
</dbReference>
<gene>
    <name evidence="4" type="ORF">ZIOFF_045347</name>
</gene>
<keyword evidence="5" id="KW-1185">Reference proteome</keyword>
<evidence type="ECO:0000313" key="5">
    <source>
        <dbReference type="Proteomes" id="UP000734854"/>
    </source>
</evidence>
<dbReference type="PROSITE" id="PS50096">
    <property type="entry name" value="IQ"/>
    <property type="match status" value="1"/>
</dbReference>
<comment type="similarity">
    <text evidence="2">Belongs to the IQD family.</text>
</comment>
<dbReference type="AlphaFoldDB" id="A0A8J5GD14"/>
<feature type="compositionally biased region" description="Polar residues" evidence="3">
    <location>
        <begin position="286"/>
        <end position="297"/>
    </location>
</feature>
<evidence type="ECO:0008006" key="6">
    <source>
        <dbReference type="Google" id="ProtNLM"/>
    </source>
</evidence>
<dbReference type="Proteomes" id="UP000734854">
    <property type="component" value="Unassembled WGS sequence"/>
</dbReference>
<dbReference type="EMBL" id="JACMSC010000012">
    <property type="protein sequence ID" value="KAG6497447.1"/>
    <property type="molecule type" value="Genomic_DNA"/>
</dbReference>
<accession>A0A8J5GD14</accession>
<organism evidence="4 5">
    <name type="scientific">Zingiber officinale</name>
    <name type="common">Ginger</name>
    <name type="synonym">Amomum zingiber</name>
    <dbReference type="NCBI Taxonomy" id="94328"/>
    <lineage>
        <taxon>Eukaryota</taxon>
        <taxon>Viridiplantae</taxon>
        <taxon>Streptophyta</taxon>
        <taxon>Embryophyta</taxon>
        <taxon>Tracheophyta</taxon>
        <taxon>Spermatophyta</taxon>
        <taxon>Magnoliopsida</taxon>
        <taxon>Liliopsida</taxon>
        <taxon>Zingiberales</taxon>
        <taxon>Zingiberaceae</taxon>
        <taxon>Zingiber</taxon>
    </lineage>
</organism>
<proteinExistence type="inferred from homology"/>
<feature type="compositionally biased region" description="Low complexity" evidence="3">
    <location>
        <begin position="299"/>
        <end position="319"/>
    </location>
</feature>
<feature type="region of interest" description="Disordered" evidence="3">
    <location>
        <begin position="286"/>
        <end position="319"/>
    </location>
</feature>
<evidence type="ECO:0000256" key="1">
    <source>
        <dbReference type="ARBA" id="ARBA00022860"/>
    </source>
</evidence>
<dbReference type="GO" id="GO:0005516">
    <property type="term" value="F:calmodulin binding"/>
    <property type="evidence" value="ECO:0007669"/>
    <property type="project" value="UniProtKB-KW"/>
</dbReference>
<comment type="caution">
    <text evidence="4">The sequence shown here is derived from an EMBL/GenBank/DDBJ whole genome shotgun (WGS) entry which is preliminary data.</text>
</comment>
<keyword evidence="1" id="KW-0112">Calmodulin-binding</keyword>
<evidence type="ECO:0000256" key="3">
    <source>
        <dbReference type="SAM" id="MobiDB-lite"/>
    </source>
</evidence>